<organism evidence="2">
    <name type="scientific">Tanacetum cinerariifolium</name>
    <name type="common">Dalmatian daisy</name>
    <name type="synonym">Chrysanthemum cinerariifolium</name>
    <dbReference type="NCBI Taxonomy" id="118510"/>
    <lineage>
        <taxon>Eukaryota</taxon>
        <taxon>Viridiplantae</taxon>
        <taxon>Streptophyta</taxon>
        <taxon>Embryophyta</taxon>
        <taxon>Tracheophyta</taxon>
        <taxon>Spermatophyta</taxon>
        <taxon>Magnoliopsida</taxon>
        <taxon>eudicotyledons</taxon>
        <taxon>Gunneridae</taxon>
        <taxon>Pentapetalae</taxon>
        <taxon>asterids</taxon>
        <taxon>campanulids</taxon>
        <taxon>Asterales</taxon>
        <taxon>Asteraceae</taxon>
        <taxon>Asteroideae</taxon>
        <taxon>Anthemideae</taxon>
        <taxon>Anthemidinae</taxon>
        <taxon>Tanacetum</taxon>
    </lineage>
</organism>
<evidence type="ECO:0000256" key="1">
    <source>
        <dbReference type="SAM" id="MobiDB-lite"/>
    </source>
</evidence>
<evidence type="ECO:0000313" key="2">
    <source>
        <dbReference type="EMBL" id="GFD52244.1"/>
    </source>
</evidence>
<feature type="non-terminal residue" evidence="2">
    <location>
        <position position="1"/>
    </location>
</feature>
<feature type="non-terminal residue" evidence="2">
    <location>
        <position position="108"/>
    </location>
</feature>
<dbReference type="AlphaFoldDB" id="A0A699X6E8"/>
<name>A0A699X6E8_TANCI</name>
<gene>
    <name evidence="2" type="ORF">Tci_924213</name>
</gene>
<comment type="caution">
    <text evidence="2">The sequence shown here is derived from an EMBL/GenBank/DDBJ whole genome shotgun (WGS) entry which is preliminary data.</text>
</comment>
<reference evidence="2" key="1">
    <citation type="journal article" date="2019" name="Sci. Rep.">
        <title>Draft genome of Tanacetum cinerariifolium, the natural source of mosquito coil.</title>
        <authorList>
            <person name="Yamashiro T."/>
            <person name="Shiraishi A."/>
            <person name="Satake H."/>
            <person name="Nakayama K."/>
        </authorList>
    </citation>
    <scope>NUCLEOTIDE SEQUENCE</scope>
</reference>
<dbReference type="EMBL" id="BKCJ011779842">
    <property type="protein sequence ID" value="GFD52244.1"/>
    <property type="molecule type" value="Genomic_DNA"/>
</dbReference>
<sequence>GAPIQAEQRVGDVHVIARAYHFHHLADTTPTVRHARQLDNHVQRGADHLPQRFLGNLPTGQAHQRFKTQQRVLRVVGVDGAHGAVVPGVHGGHDVEHFNTPDLTQNDP</sequence>
<proteinExistence type="predicted"/>
<feature type="region of interest" description="Disordered" evidence="1">
    <location>
        <begin position="86"/>
        <end position="108"/>
    </location>
</feature>
<protein>
    <submittedName>
        <fullName evidence="2">Uncharacterized protein</fullName>
    </submittedName>
</protein>
<accession>A0A699X6E8</accession>